<comment type="function">
    <text evidence="5">An accessory protein needed during the final step in the assembly of 30S ribosomal subunit, possibly for assembly of the head region. Essential for efficient processing of 16S rRNA. May be needed both before and after RbfA during the maturation of 16S rRNA. It has affinity for free ribosomal 30S subunits but not for 70S ribosomes.</text>
</comment>
<dbReference type="AlphaFoldDB" id="H3KGI4"/>
<dbReference type="SUPFAM" id="SSF50346">
    <property type="entry name" value="PRC-barrel domain"/>
    <property type="match status" value="1"/>
</dbReference>
<dbReference type="HAMAP" id="MF_00014">
    <property type="entry name" value="Ribosome_mat_RimM"/>
    <property type="match status" value="1"/>
</dbReference>
<evidence type="ECO:0000259" key="6">
    <source>
        <dbReference type="Pfam" id="PF01782"/>
    </source>
</evidence>
<dbReference type="InterPro" id="IPR011033">
    <property type="entry name" value="PRC_barrel-like_sf"/>
</dbReference>
<dbReference type="InterPro" id="IPR056792">
    <property type="entry name" value="PRC_RimM"/>
</dbReference>
<keyword evidence="4 5" id="KW-0143">Chaperone</keyword>
<evidence type="ECO:0000256" key="3">
    <source>
        <dbReference type="ARBA" id="ARBA00022552"/>
    </source>
</evidence>
<dbReference type="NCBIfam" id="TIGR02273">
    <property type="entry name" value="16S_RimM"/>
    <property type="match status" value="1"/>
</dbReference>
<organism evidence="8 9">
    <name type="scientific">Sutterella parvirubra YIT 11816</name>
    <dbReference type="NCBI Taxonomy" id="762967"/>
    <lineage>
        <taxon>Bacteria</taxon>
        <taxon>Pseudomonadati</taxon>
        <taxon>Pseudomonadota</taxon>
        <taxon>Betaproteobacteria</taxon>
        <taxon>Burkholderiales</taxon>
        <taxon>Sutterellaceae</taxon>
        <taxon>Sutterella</taxon>
    </lineage>
</organism>
<evidence type="ECO:0000313" key="8">
    <source>
        <dbReference type="EMBL" id="EHY30761.1"/>
    </source>
</evidence>
<dbReference type="EMBL" id="AFBQ01000282">
    <property type="protein sequence ID" value="EHY30761.1"/>
    <property type="molecule type" value="Genomic_DNA"/>
</dbReference>
<feature type="domain" description="Ribosome maturation factor RimM PRC barrel" evidence="7">
    <location>
        <begin position="99"/>
        <end position="169"/>
    </location>
</feature>
<keyword evidence="2 5" id="KW-0690">Ribosome biogenesis</keyword>
<dbReference type="PATRIC" id="fig|762967.3.peg.1468"/>
<dbReference type="GO" id="GO:0005737">
    <property type="term" value="C:cytoplasm"/>
    <property type="evidence" value="ECO:0007669"/>
    <property type="project" value="UniProtKB-SubCell"/>
</dbReference>
<keyword evidence="3 5" id="KW-0698">rRNA processing</keyword>
<name>H3KGI4_9BURK</name>
<dbReference type="Gene3D" id="2.30.30.240">
    <property type="entry name" value="PRC-barrel domain"/>
    <property type="match status" value="1"/>
</dbReference>
<dbReference type="PANTHER" id="PTHR33692:SF1">
    <property type="entry name" value="RIBOSOME MATURATION FACTOR RIMM"/>
    <property type="match status" value="1"/>
</dbReference>
<dbReference type="STRING" id="762967.HMPREF9440_01864"/>
<proteinExistence type="inferred from homology"/>
<comment type="subunit">
    <text evidence="5">Binds ribosomal protein uS19.</text>
</comment>
<comment type="domain">
    <text evidence="5">The PRC barrel domain binds ribosomal protein uS19.</text>
</comment>
<dbReference type="HOGENOM" id="CLU_077636_1_0_4"/>
<comment type="caution">
    <text evidence="8">The sequence shown here is derived from an EMBL/GenBank/DDBJ whole genome shotgun (WGS) entry which is preliminary data.</text>
</comment>
<dbReference type="Pfam" id="PF24986">
    <property type="entry name" value="PRC_RimM"/>
    <property type="match status" value="1"/>
</dbReference>
<dbReference type="InterPro" id="IPR002676">
    <property type="entry name" value="RimM_N"/>
</dbReference>
<dbReference type="InterPro" id="IPR011961">
    <property type="entry name" value="RimM"/>
</dbReference>
<dbReference type="Pfam" id="PF01782">
    <property type="entry name" value="RimM"/>
    <property type="match status" value="1"/>
</dbReference>
<reference evidence="8 9" key="1">
    <citation type="submission" date="2011-11" db="EMBL/GenBank/DDBJ databases">
        <authorList>
            <person name="Weinstock G."/>
            <person name="Sodergren E."/>
            <person name="Clifton S."/>
            <person name="Fulton L."/>
            <person name="Fulton B."/>
            <person name="Courtney L."/>
            <person name="Fronick C."/>
            <person name="Harrison M."/>
            <person name="Strong C."/>
            <person name="Farmer C."/>
            <person name="Delahaunty K."/>
            <person name="Markovic C."/>
            <person name="Hall O."/>
            <person name="Minx P."/>
            <person name="Tomlinson C."/>
            <person name="Mitreva M."/>
            <person name="Hou S."/>
            <person name="Chen J."/>
            <person name="Wollam A."/>
            <person name="Pepin K.H."/>
            <person name="Johnson M."/>
            <person name="Bhonagiri V."/>
            <person name="Zhang X."/>
            <person name="Suruliraj S."/>
            <person name="Warren W."/>
            <person name="Chinwalla A."/>
            <person name="Mardis E.R."/>
            <person name="Wilson R.K."/>
        </authorList>
    </citation>
    <scope>NUCLEOTIDE SEQUENCE [LARGE SCALE GENOMIC DNA]</scope>
    <source>
        <strain evidence="8 9">YIT 11816</strain>
    </source>
</reference>
<protein>
    <recommendedName>
        <fullName evidence="5">Ribosome maturation factor RimM</fullName>
    </recommendedName>
</protein>
<dbReference type="GO" id="GO:0043022">
    <property type="term" value="F:ribosome binding"/>
    <property type="evidence" value="ECO:0007669"/>
    <property type="project" value="InterPro"/>
</dbReference>
<dbReference type="Gene3D" id="2.40.30.60">
    <property type="entry name" value="RimM"/>
    <property type="match status" value="1"/>
</dbReference>
<feature type="domain" description="RimM N-terminal" evidence="6">
    <location>
        <begin position="7"/>
        <end position="83"/>
    </location>
</feature>
<dbReference type="GO" id="GO:0006364">
    <property type="term" value="P:rRNA processing"/>
    <property type="evidence" value="ECO:0007669"/>
    <property type="project" value="UniProtKB-UniRule"/>
</dbReference>
<evidence type="ECO:0000313" key="9">
    <source>
        <dbReference type="Proteomes" id="UP000004956"/>
    </source>
</evidence>
<sequence>MDDLVELGRTGGAYGFRGWVRVFPLETGEVLERVRRWVLTDKTGAVTAVEVKGFRRHGTGYIAKWDGCETKEAADAVRAKIAVRRADFPEAGDDAVWAVDLIGCRVVNTEGKDLGEIVEIGTNGAQDLLVCAYETEPGKTARFMIPNVKDVYVRAIDVDAKRVDVDWDPEWR</sequence>
<accession>H3KGI4</accession>
<dbReference type="OrthoDB" id="9783509at2"/>
<evidence type="ECO:0000256" key="5">
    <source>
        <dbReference type="HAMAP-Rule" id="MF_00014"/>
    </source>
</evidence>
<dbReference type="GO" id="GO:0005840">
    <property type="term" value="C:ribosome"/>
    <property type="evidence" value="ECO:0007669"/>
    <property type="project" value="InterPro"/>
</dbReference>
<dbReference type="RefSeq" id="WP_008543014.1">
    <property type="nucleotide sequence ID" value="NZ_JH605000.1"/>
</dbReference>
<evidence type="ECO:0000256" key="1">
    <source>
        <dbReference type="ARBA" id="ARBA00022490"/>
    </source>
</evidence>
<comment type="similarity">
    <text evidence="5">Belongs to the RimM family.</text>
</comment>
<comment type="subcellular location">
    <subcellularLocation>
        <location evidence="5">Cytoplasm</location>
    </subcellularLocation>
</comment>
<dbReference type="InterPro" id="IPR036976">
    <property type="entry name" value="RimM_N_sf"/>
</dbReference>
<dbReference type="PANTHER" id="PTHR33692">
    <property type="entry name" value="RIBOSOME MATURATION FACTOR RIMM"/>
    <property type="match status" value="1"/>
</dbReference>
<evidence type="ECO:0000256" key="2">
    <source>
        <dbReference type="ARBA" id="ARBA00022517"/>
    </source>
</evidence>
<dbReference type="GO" id="GO:0042274">
    <property type="term" value="P:ribosomal small subunit biogenesis"/>
    <property type="evidence" value="ECO:0007669"/>
    <property type="project" value="UniProtKB-UniRule"/>
</dbReference>
<dbReference type="SUPFAM" id="SSF50447">
    <property type="entry name" value="Translation proteins"/>
    <property type="match status" value="1"/>
</dbReference>
<dbReference type="Proteomes" id="UP000004956">
    <property type="component" value="Unassembled WGS sequence"/>
</dbReference>
<evidence type="ECO:0000256" key="4">
    <source>
        <dbReference type="ARBA" id="ARBA00023186"/>
    </source>
</evidence>
<dbReference type="InterPro" id="IPR009000">
    <property type="entry name" value="Transl_B-barrel_sf"/>
</dbReference>
<keyword evidence="9" id="KW-1185">Reference proteome</keyword>
<keyword evidence="1 5" id="KW-0963">Cytoplasm</keyword>
<evidence type="ECO:0000259" key="7">
    <source>
        <dbReference type="Pfam" id="PF24986"/>
    </source>
</evidence>
<gene>
    <name evidence="5" type="primary">rimM</name>
    <name evidence="8" type="ORF">HMPREF9440_01864</name>
</gene>